<proteinExistence type="predicted"/>
<evidence type="ECO:0000256" key="4">
    <source>
        <dbReference type="PROSITE-ProRule" id="PRU00473"/>
    </source>
</evidence>
<dbReference type="PANTHER" id="PTHR30329:SF21">
    <property type="entry name" value="LIPOPROTEIN YIAD-RELATED"/>
    <property type="match status" value="1"/>
</dbReference>
<dbReference type="InterPro" id="IPR006665">
    <property type="entry name" value="OmpA-like"/>
</dbReference>
<keyword evidence="7" id="KW-1185">Reference proteome</keyword>
<protein>
    <submittedName>
        <fullName evidence="6">OmpA family protein</fullName>
    </submittedName>
</protein>
<keyword evidence="3" id="KW-0998">Cell outer membrane</keyword>
<dbReference type="Proteomes" id="UP001595814">
    <property type="component" value="Unassembled WGS sequence"/>
</dbReference>
<sequence>MGILYSFSQNLVLNPSFEVYNRCPEKLGNFNFDVDIWTTPTGGSTDYFNGCSSEMGTPKNFNGAQAANFGKGYAGLYFYAPDDYREYLQAELKSPLVAGTKYEVSFYVSLAEKSDFAIKEFGALFSSHKIENDTKKEFSKRLWYEHRENRYTYLEIGYSNFYSDTQDWILVHTQFEAKGGERFMILGNFKNNRRTRLFKTKKNAKQGAYYYIDMVKVLEIEDSLGNKEQLESNSLRRKEFKVGETHVFKNVLFVFDEFHLTELAQIELLQVLEYLQDNSKISIVINGHTDNVGSKSYNKKLSQKRARAVASFLQEKGLSKNRISWNGLGGSKPVSTNKTDEGRTLNRRVEFIFQEISPD</sequence>
<evidence type="ECO:0000313" key="6">
    <source>
        <dbReference type="EMBL" id="MFC4094533.1"/>
    </source>
</evidence>
<dbReference type="PROSITE" id="PS01068">
    <property type="entry name" value="OMPA_1"/>
    <property type="match status" value="1"/>
</dbReference>
<dbReference type="InterPro" id="IPR036737">
    <property type="entry name" value="OmpA-like_sf"/>
</dbReference>
<dbReference type="PANTHER" id="PTHR30329">
    <property type="entry name" value="STATOR ELEMENT OF FLAGELLAR MOTOR COMPLEX"/>
    <property type="match status" value="1"/>
</dbReference>
<evidence type="ECO:0000313" key="7">
    <source>
        <dbReference type="Proteomes" id="UP001595814"/>
    </source>
</evidence>
<dbReference type="InterPro" id="IPR050330">
    <property type="entry name" value="Bact_OuterMem_StrucFunc"/>
</dbReference>
<evidence type="ECO:0000256" key="1">
    <source>
        <dbReference type="ARBA" id="ARBA00004442"/>
    </source>
</evidence>
<dbReference type="CDD" id="cd07185">
    <property type="entry name" value="OmpA_C-like"/>
    <property type="match status" value="1"/>
</dbReference>
<evidence type="ECO:0000256" key="3">
    <source>
        <dbReference type="ARBA" id="ARBA00023237"/>
    </source>
</evidence>
<dbReference type="Gene3D" id="2.60.120.260">
    <property type="entry name" value="Galactose-binding domain-like"/>
    <property type="match status" value="1"/>
</dbReference>
<name>A0ABV8JL95_9FLAO</name>
<keyword evidence="2 4" id="KW-0472">Membrane</keyword>
<gene>
    <name evidence="6" type="ORF">ACFOUT_01520</name>
</gene>
<dbReference type="PROSITE" id="PS51123">
    <property type="entry name" value="OMPA_2"/>
    <property type="match status" value="1"/>
</dbReference>
<dbReference type="InterPro" id="IPR006690">
    <property type="entry name" value="OMPA-like_CS"/>
</dbReference>
<comment type="subcellular location">
    <subcellularLocation>
        <location evidence="1">Cell outer membrane</location>
    </subcellularLocation>
</comment>
<feature type="domain" description="OmpA-like" evidence="5">
    <location>
        <begin position="244"/>
        <end position="357"/>
    </location>
</feature>
<evidence type="ECO:0000259" key="5">
    <source>
        <dbReference type="PROSITE" id="PS51123"/>
    </source>
</evidence>
<organism evidence="6 7">
    <name type="scientific">Euzebyella saccharophila</name>
    <dbReference type="NCBI Taxonomy" id="679664"/>
    <lineage>
        <taxon>Bacteria</taxon>
        <taxon>Pseudomonadati</taxon>
        <taxon>Bacteroidota</taxon>
        <taxon>Flavobacteriia</taxon>
        <taxon>Flavobacteriales</taxon>
        <taxon>Flavobacteriaceae</taxon>
        <taxon>Euzebyella</taxon>
    </lineage>
</organism>
<dbReference type="SUPFAM" id="SSF103088">
    <property type="entry name" value="OmpA-like"/>
    <property type="match status" value="1"/>
</dbReference>
<dbReference type="InterPro" id="IPR006664">
    <property type="entry name" value="OMP_bac"/>
</dbReference>
<accession>A0ABV8JL95</accession>
<dbReference type="Pfam" id="PF00691">
    <property type="entry name" value="OmpA"/>
    <property type="match status" value="1"/>
</dbReference>
<evidence type="ECO:0000256" key="2">
    <source>
        <dbReference type="ARBA" id="ARBA00023136"/>
    </source>
</evidence>
<comment type="caution">
    <text evidence="6">The sequence shown here is derived from an EMBL/GenBank/DDBJ whole genome shotgun (WGS) entry which is preliminary data.</text>
</comment>
<dbReference type="Gene3D" id="3.30.1330.60">
    <property type="entry name" value="OmpA-like domain"/>
    <property type="match status" value="1"/>
</dbReference>
<dbReference type="PRINTS" id="PR01021">
    <property type="entry name" value="OMPADOMAIN"/>
</dbReference>
<reference evidence="7" key="1">
    <citation type="journal article" date="2019" name="Int. J. Syst. Evol. Microbiol.">
        <title>The Global Catalogue of Microorganisms (GCM) 10K type strain sequencing project: providing services to taxonomists for standard genome sequencing and annotation.</title>
        <authorList>
            <consortium name="The Broad Institute Genomics Platform"/>
            <consortium name="The Broad Institute Genome Sequencing Center for Infectious Disease"/>
            <person name="Wu L."/>
            <person name="Ma J."/>
        </authorList>
    </citation>
    <scope>NUCLEOTIDE SEQUENCE [LARGE SCALE GENOMIC DNA]</scope>
    <source>
        <strain evidence="7">CECT 7477</strain>
    </source>
</reference>
<dbReference type="EMBL" id="JBHSAW010000001">
    <property type="protein sequence ID" value="MFC4094533.1"/>
    <property type="molecule type" value="Genomic_DNA"/>
</dbReference>